<dbReference type="Proteomes" id="UP000054321">
    <property type="component" value="Unassembled WGS sequence"/>
</dbReference>
<dbReference type="AlphaFoldDB" id="A0A0C3DA84"/>
<dbReference type="EMBL" id="KN832870">
    <property type="protein sequence ID" value="KIN08249.1"/>
    <property type="molecule type" value="Genomic_DNA"/>
</dbReference>
<evidence type="ECO:0000313" key="1">
    <source>
        <dbReference type="EMBL" id="KIN08249.1"/>
    </source>
</evidence>
<reference evidence="1 2" key="1">
    <citation type="submission" date="2014-04" db="EMBL/GenBank/DDBJ databases">
        <authorList>
            <consortium name="DOE Joint Genome Institute"/>
            <person name="Kuo A."/>
            <person name="Martino E."/>
            <person name="Perotto S."/>
            <person name="Kohler A."/>
            <person name="Nagy L.G."/>
            <person name="Floudas D."/>
            <person name="Copeland A."/>
            <person name="Barry K.W."/>
            <person name="Cichocki N."/>
            <person name="Veneault-Fourrey C."/>
            <person name="LaButti K."/>
            <person name="Lindquist E.A."/>
            <person name="Lipzen A."/>
            <person name="Lundell T."/>
            <person name="Morin E."/>
            <person name="Murat C."/>
            <person name="Sun H."/>
            <person name="Tunlid A."/>
            <person name="Henrissat B."/>
            <person name="Grigoriev I.V."/>
            <person name="Hibbett D.S."/>
            <person name="Martin F."/>
            <person name="Nordberg H.P."/>
            <person name="Cantor M.N."/>
            <person name="Hua S.X."/>
        </authorList>
    </citation>
    <scope>NUCLEOTIDE SEQUENCE [LARGE SCALE GENOMIC DNA]</scope>
    <source>
        <strain evidence="1 2">Zn</strain>
    </source>
</reference>
<sequence>MQANSVSSVNTVRGTFWATSQQSSIPRLPVRIESALPIVYFSRKLAKGRRVPDSDCLEGLHLHRLGLLRRDEKGRHPPREGCPS</sequence>
<keyword evidence="2" id="KW-1185">Reference proteome</keyword>
<dbReference type="HOGENOM" id="CLU_2528056_0_0_1"/>
<evidence type="ECO:0000313" key="2">
    <source>
        <dbReference type="Proteomes" id="UP000054321"/>
    </source>
</evidence>
<gene>
    <name evidence="1" type="ORF">OIDMADRAFT_16559</name>
</gene>
<name>A0A0C3DA84_OIDMZ</name>
<protein>
    <submittedName>
        <fullName evidence="1">Uncharacterized protein</fullName>
    </submittedName>
</protein>
<reference evidence="2" key="2">
    <citation type="submission" date="2015-01" db="EMBL/GenBank/DDBJ databases">
        <title>Evolutionary Origins and Diversification of the Mycorrhizal Mutualists.</title>
        <authorList>
            <consortium name="DOE Joint Genome Institute"/>
            <consortium name="Mycorrhizal Genomics Consortium"/>
            <person name="Kohler A."/>
            <person name="Kuo A."/>
            <person name="Nagy L.G."/>
            <person name="Floudas D."/>
            <person name="Copeland A."/>
            <person name="Barry K.W."/>
            <person name="Cichocki N."/>
            <person name="Veneault-Fourrey C."/>
            <person name="LaButti K."/>
            <person name="Lindquist E.A."/>
            <person name="Lipzen A."/>
            <person name="Lundell T."/>
            <person name="Morin E."/>
            <person name="Murat C."/>
            <person name="Riley R."/>
            <person name="Ohm R."/>
            <person name="Sun H."/>
            <person name="Tunlid A."/>
            <person name="Henrissat B."/>
            <person name="Grigoriev I.V."/>
            <person name="Hibbett D.S."/>
            <person name="Martin F."/>
        </authorList>
    </citation>
    <scope>NUCLEOTIDE SEQUENCE [LARGE SCALE GENOMIC DNA]</scope>
    <source>
        <strain evidence="2">Zn</strain>
    </source>
</reference>
<accession>A0A0C3DA84</accession>
<proteinExistence type="predicted"/>
<organism evidence="1 2">
    <name type="scientific">Oidiodendron maius (strain Zn)</name>
    <dbReference type="NCBI Taxonomy" id="913774"/>
    <lineage>
        <taxon>Eukaryota</taxon>
        <taxon>Fungi</taxon>
        <taxon>Dikarya</taxon>
        <taxon>Ascomycota</taxon>
        <taxon>Pezizomycotina</taxon>
        <taxon>Leotiomycetes</taxon>
        <taxon>Leotiomycetes incertae sedis</taxon>
        <taxon>Myxotrichaceae</taxon>
        <taxon>Oidiodendron</taxon>
    </lineage>
</organism>
<dbReference type="InParanoid" id="A0A0C3DA84"/>